<comment type="caution">
    <text evidence="7">The sequence shown here is derived from an EMBL/GenBank/DDBJ whole genome shotgun (WGS) entry which is preliminary data.</text>
</comment>
<dbReference type="Pfam" id="PF00929">
    <property type="entry name" value="RNase_T"/>
    <property type="match status" value="1"/>
</dbReference>
<name>A0A9W6YRQ8_AMBMO</name>
<dbReference type="GO" id="GO:0005739">
    <property type="term" value="C:mitochondrion"/>
    <property type="evidence" value="ECO:0007669"/>
    <property type="project" value="TreeGrafter"/>
</dbReference>
<keyword evidence="8" id="KW-1185">Reference proteome</keyword>
<dbReference type="Gene3D" id="3.30.420.10">
    <property type="entry name" value="Ribonuclease H-like superfamily/Ribonuclease H"/>
    <property type="match status" value="1"/>
</dbReference>
<feature type="compositionally biased region" description="Polar residues" evidence="5">
    <location>
        <begin position="55"/>
        <end position="67"/>
    </location>
</feature>
<feature type="compositionally biased region" description="Polar residues" evidence="5">
    <location>
        <begin position="401"/>
        <end position="415"/>
    </location>
</feature>
<evidence type="ECO:0000256" key="4">
    <source>
        <dbReference type="ARBA" id="ARBA00022839"/>
    </source>
</evidence>
<sequence>MILSRVLFNRSSSTVFRFLHTLTPHRPTAYKFSQHPNNPTAMFSLFRFLSGSSSQQKQPMKRQSSQVEGLEEGSPSKRVKPTDLIADELTKYKHPTPHPTRKYNKYKPIIWVDCEMTGLDHINDHIIEICCIVTDKDLNILDEQGYESVIHCPKERMDQMDEWCTSHHGASGLTEKVINSEKTLAQVEDELLTYISKFVTKKIGILAGNSIHMDRLFMVREMPKVVDFLTHRLIDVSTIMEVSKRHNPLIHGLLPPKVGAHTAKMDIIESINQLKFYRDNYLKSATEIDTKTIASEWAGKDINREPYSGKFGKDYTKEVVSEPESGNETEVITVTEAQPGENLSEKEITEDSTTSTRSEIQPEDHKDSASEVSVEQVNAEVTVTAGVITESEIIAPKKTQPEQTEIQPETNIETK</sequence>
<dbReference type="InterPro" id="IPR036397">
    <property type="entry name" value="RNaseH_sf"/>
</dbReference>
<feature type="region of interest" description="Disordered" evidence="5">
    <location>
        <begin position="321"/>
        <end position="377"/>
    </location>
</feature>
<dbReference type="OrthoDB" id="270189at2759"/>
<dbReference type="InterPro" id="IPR022894">
    <property type="entry name" value="Oligoribonuclease"/>
</dbReference>
<evidence type="ECO:0000313" key="7">
    <source>
        <dbReference type="EMBL" id="GMG28613.1"/>
    </source>
</evidence>
<dbReference type="SMART" id="SM00479">
    <property type="entry name" value="EXOIII"/>
    <property type="match status" value="1"/>
</dbReference>
<reference evidence="7" key="1">
    <citation type="submission" date="2023-04" db="EMBL/GenBank/DDBJ databases">
        <title>Ambrosiozyma monospora NBRC 1965.</title>
        <authorList>
            <person name="Ichikawa N."/>
            <person name="Sato H."/>
            <person name="Tonouchi N."/>
        </authorList>
    </citation>
    <scope>NUCLEOTIDE SEQUENCE</scope>
    <source>
        <strain evidence="7">NBRC 1965</strain>
    </source>
</reference>
<feature type="compositionally biased region" description="Polar residues" evidence="5">
    <location>
        <begin position="324"/>
        <end position="336"/>
    </location>
</feature>
<keyword evidence="3" id="KW-0378">Hydrolase</keyword>
<evidence type="ECO:0000313" key="8">
    <source>
        <dbReference type="Proteomes" id="UP001165063"/>
    </source>
</evidence>
<dbReference type="Proteomes" id="UP001165063">
    <property type="component" value="Unassembled WGS sequence"/>
</dbReference>
<feature type="region of interest" description="Disordered" evidence="5">
    <location>
        <begin position="390"/>
        <end position="415"/>
    </location>
</feature>
<dbReference type="NCBIfam" id="NF003765">
    <property type="entry name" value="PRK05359.1"/>
    <property type="match status" value="1"/>
</dbReference>
<proteinExistence type="inferred from homology"/>
<dbReference type="AlphaFoldDB" id="A0A9W6YRQ8"/>
<dbReference type="InterPro" id="IPR013520">
    <property type="entry name" value="Ribonucl_H"/>
</dbReference>
<keyword evidence="4" id="KW-0269">Exonuclease</keyword>
<dbReference type="EMBL" id="BSXU01001545">
    <property type="protein sequence ID" value="GMG28613.1"/>
    <property type="molecule type" value="Genomic_DNA"/>
</dbReference>
<dbReference type="InterPro" id="IPR012337">
    <property type="entry name" value="RNaseH-like_sf"/>
</dbReference>
<evidence type="ECO:0000259" key="6">
    <source>
        <dbReference type="SMART" id="SM00479"/>
    </source>
</evidence>
<protein>
    <submittedName>
        <fullName evidence="7">Unnamed protein product</fullName>
    </submittedName>
</protein>
<evidence type="ECO:0000256" key="2">
    <source>
        <dbReference type="ARBA" id="ARBA00022722"/>
    </source>
</evidence>
<feature type="region of interest" description="Disordered" evidence="5">
    <location>
        <begin position="52"/>
        <end position="79"/>
    </location>
</feature>
<evidence type="ECO:0000256" key="3">
    <source>
        <dbReference type="ARBA" id="ARBA00022801"/>
    </source>
</evidence>
<comment type="similarity">
    <text evidence="1">Belongs to the oligoribonuclease family.</text>
</comment>
<dbReference type="PANTHER" id="PTHR11046">
    <property type="entry name" value="OLIGORIBONUCLEASE, MITOCHONDRIAL"/>
    <property type="match status" value="1"/>
</dbReference>
<dbReference type="GO" id="GO:0003676">
    <property type="term" value="F:nucleic acid binding"/>
    <property type="evidence" value="ECO:0007669"/>
    <property type="project" value="InterPro"/>
</dbReference>
<dbReference type="PANTHER" id="PTHR11046:SF0">
    <property type="entry name" value="OLIGORIBONUCLEASE, MITOCHONDRIAL"/>
    <property type="match status" value="1"/>
</dbReference>
<organism evidence="7 8">
    <name type="scientific">Ambrosiozyma monospora</name>
    <name type="common">Yeast</name>
    <name type="synonym">Endomycopsis monosporus</name>
    <dbReference type="NCBI Taxonomy" id="43982"/>
    <lineage>
        <taxon>Eukaryota</taxon>
        <taxon>Fungi</taxon>
        <taxon>Dikarya</taxon>
        <taxon>Ascomycota</taxon>
        <taxon>Saccharomycotina</taxon>
        <taxon>Pichiomycetes</taxon>
        <taxon>Pichiales</taxon>
        <taxon>Pichiaceae</taxon>
        <taxon>Ambrosiozyma</taxon>
    </lineage>
</organism>
<evidence type="ECO:0000256" key="5">
    <source>
        <dbReference type="SAM" id="MobiDB-lite"/>
    </source>
</evidence>
<dbReference type="GO" id="GO:0000175">
    <property type="term" value="F:3'-5'-RNA exonuclease activity"/>
    <property type="evidence" value="ECO:0007669"/>
    <property type="project" value="InterPro"/>
</dbReference>
<evidence type="ECO:0000256" key="1">
    <source>
        <dbReference type="ARBA" id="ARBA00009921"/>
    </source>
</evidence>
<feature type="domain" description="Exonuclease" evidence="6">
    <location>
        <begin position="108"/>
        <end position="283"/>
    </location>
</feature>
<accession>A0A9W6YRQ8</accession>
<dbReference type="CDD" id="cd06135">
    <property type="entry name" value="Orn"/>
    <property type="match status" value="1"/>
</dbReference>
<feature type="compositionally biased region" description="Basic and acidic residues" evidence="5">
    <location>
        <begin position="360"/>
        <end position="369"/>
    </location>
</feature>
<dbReference type="FunFam" id="3.30.420.10:FF:000003">
    <property type="entry name" value="Oligoribonuclease"/>
    <property type="match status" value="1"/>
</dbReference>
<keyword evidence="2" id="KW-0540">Nuclease</keyword>
<dbReference type="SUPFAM" id="SSF53098">
    <property type="entry name" value="Ribonuclease H-like"/>
    <property type="match status" value="1"/>
</dbReference>
<gene>
    <name evidence="7" type="ORF">Amon01_000360100</name>
</gene>